<dbReference type="AlphaFoldDB" id="A0A9N9KAC7"/>
<dbReference type="EMBL" id="CAJVPZ010096819">
    <property type="protein sequence ID" value="CAG8819056.1"/>
    <property type="molecule type" value="Genomic_DNA"/>
</dbReference>
<organism evidence="1 2">
    <name type="scientific">Racocetra fulgida</name>
    <dbReference type="NCBI Taxonomy" id="60492"/>
    <lineage>
        <taxon>Eukaryota</taxon>
        <taxon>Fungi</taxon>
        <taxon>Fungi incertae sedis</taxon>
        <taxon>Mucoromycota</taxon>
        <taxon>Glomeromycotina</taxon>
        <taxon>Glomeromycetes</taxon>
        <taxon>Diversisporales</taxon>
        <taxon>Gigasporaceae</taxon>
        <taxon>Racocetra</taxon>
    </lineage>
</organism>
<evidence type="ECO:0000313" key="2">
    <source>
        <dbReference type="Proteomes" id="UP000789396"/>
    </source>
</evidence>
<keyword evidence="2" id="KW-1185">Reference proteome</keyword>
<feature type="non-terminal residue" evidence="1">
    <location>
        <position position="54"/>
    </location>
</feature>
<evidence type="ECO:0000313" key="1">
    <source>
        <dbReference type="EMBL" id="CAG8819056.1"/>
    </source>
</evidence>
<dbReference type="OrthoDB" id="2433065at2759"/>
<reference evidence="1" key="1">
    <citation type="submission" date="2021-06" db="EMBL/GenBank/DDBJ databases">
        <authorList>
            <person name="Kallberg Y."/>
            <person name="Tangrot J."/>
            <person name="Rosling A."/>
        </authorList>
    </citation>
    <scope>NUCLEOTIDE SEQUENCE</scope>
    <source>
        <strain evidence="1">IN212</strain>
    </source>
</reference>
<sequence>NETILIEVFEFAYLESSDKVVICASSDYYRQAVFSDICIKIDESEQDDYLTDNG</sequence>
<gene>
    <name evidence="1" type="ORF">RFULGI_LOCUS19481</name>
</gene>
<name>A0A9N9KAC7_9GLOM</name>
<feature type="non-terminal residue" evidence="1">
    <location>
        <position position="1"/>
    </location>
</feature>
<protein>
    <submittedName>
        <fullName evidence="1">329_t:CDS:1</fullName>
    </submittedName>
</protein>
<dbReference type="Proteomes" id="UP000789396">
    <property type="component" value="Unassembled WGS sequence"/>
</dbReference>
<comment type="caution">
    <text evidence="1">The sequence shown here is derived from an EMBL/GenBank/DDBJ whole genome shotgun (WGS) entry which is preliminary data.</text>
</comment>
<accession>A0A9N9KAC7</accession>
<proteinExistence type="predicted"/>